<feature type="binding site" evidence="9">
    <location>
        <position position="2"/>
    </location>
    <ligand>
        <name>Zn(2+)</name>
        <dbReference type="ChEBI" id="CHEBI:29105"/>
    </ligand>
</feature>
<evidence type="ECO:0000256" key="6">
    <source>
        <dbReference type="ARBA" id="ARBA00023163"/>
    </source>
</evidence>
<dbReference type="KEGG" id="cqu:CpipJ_CPIJ006674"/>
<feature type="binding site" evidence="9">
    <location>
        <position position="52"/>
    </location>
    <ligand>
        <name>Zn(2+)</name>
        <dbReference type="ChEBI" id="CHEBI:29105"/>
    </ligand>
</feature>
<evidence type="ECO:0000256" key="3">
    <source>
        <dbReference type="ARBA" id="ARBA00022737"/>
    </source>
</evidence>
<evidence type="ECO:0000259" key="11">
    <source>
        <dbReference type="PROSITE" id="PS50157"/>
    </source>
</evidence>
<keyword evidence="8" id="KW-0863">Zinc-finger</keyword>
<protein>
    <submittedName>
        <fullName evidence="13 14">Malate dehydrogenase</fullName>
    </submittedName>
</protein>
<dbReference type="Pfam" id="PF13912">
    <property type="entry name" value="zf-C2H2_6"/>
    <property type="match status" value="1"/>
</dbReference>
<feature type="domain" description="C2H2-type" evidence="11">
    <location>
        <begin position="333"/>
        <end position="360"/>
    </location>
</feature>
<dbReference type="SUPFAM" id="SSF57667">
    <property type="entry name" value="beta-beta-alpha zinc fingers"/>
    <property type="match status" value="4"/>
</dbReference>
<accession>B0WHP8</accession>
<evidence type="ECO:0000313" key="13">
    <source>
        <dbReference type="EMBL" id="EDS27915.1"/>
    </source>
</evidence>
<dbReference type="GO" id="GO:0016616">
    <property type="term" value="F:oxidoreductase activity, acting on the CH-OH group of donors, NAD or NADP as acceptor"/>
    <property type="evidence" value="ECO:0007669"/>
    <property type="project" value="InterPro"/>
</dbReference>
<evidence type="ECO:0000259" key="12">
    <source>
        <dbReference type="PROSITE" id="PS51915"/>
    </source>
</evidence>
<keyword evidence="6" id="KW-0804">Transcription</keyword>
<feature type="domain" description="C2H2-type" evidence="11">
    <location>
        <begin position="419"/>
        <end position="447"/>
    </location>
</feature>
<dbReference type="Proteomes" id="UP000002320">
    <property type="component" value="Unassembled WGS sequence"/>
</dbReference>
<feature type="binding site" evidence="9">
    <location>
        <position position="5"/>
    </location>
    <ligand>
        <name>Zn(2+)</name>
        <dbReference type="ChEBI" id="CHEBI:29105"/>
    </ligand>
</feature>
<keyword evidence="5" id="KW-0805">Transcription regulation</keyword>
<dbReference type="InParanoid" id="B0WHP8"/>
<dbReference type="GO" id="GO:0000978">
    <property type="term" value="F:RNA polymerase II cis-regulatory region sequence-specific DNA binding"/>
    <property type="evidence" value="ECO:0007669"/>
    <property type="project" value="TreeGrafter"/>
</dbReference>
<evidence type="ECO:0000256" key="4">
    <source>
        <dbReference type="ARBA" id="ARBA00022833"/>
    </source>
</evidence>
<feature type="domain" description="C2H2-type" evidence="11">
    <location>
        <begin position="459"/>
        <end position="487"/>
    </location>
</feature>
<evidence type="ECO:0000256" key="1">
    <source>
        <dbReference type="ARBA" id="ARBA00004123"/>
    </source>
</evidence>
<dbReference type="InterPro" id="IPR015955">
    <property type="entry name" value="Lactate_DH/Glyco_Ohase_4_C"/>
</dbReference>
<dbReference type="GO" id="GO:0005654">
    <property type="term" value="C:nucleoplasm"/>
    <property type="evidence" value="ECO:0007669"/>
    <property type="project" value="TreeGrafter"/>
</dbReference>
<keyword evidence="15" id="KW-1185">Reference proteome</keyword>
<reference evidence="14" key="2">
    <citation type="submission" date="2021-02" db="UniProtKB">
        <authorList>
            <consortium name="EnsemblMetazoa"/>
        </authorList>
    </citation>
    <scope>IDENTIFICATION</scope>
    <source>
        <strain evidence="14">JHB</strain>
    </source>
</reference>
<dbReference type="PANTHER" id="PTHR24399:SF23">
    <property type="entry name" value="C2H2-TYPE DOMAIN-CONTAINING PROTEIN"/>
    <property type="match status" value="1"/>
</dbReference>
<dbReference type="EnsemblMetazoa" id="CPIJ006674-RA">
    <property type="protein sequence ID" value="CPIJ006674-PA"/>
    <property type="gene ID" value="CPIJ006674"/>
</dbReference>
<dbReference type="Pfam" id="PF07776">
    <property type="entry name" value="zf-AD"/>
    <property type="match status" value="1"/>
</dbReference>
<gene>
    <name evidence="14" type="primary">6038434</name>
    <name evidence="13" type="ORF">CpipJ_CPIJ006674</name>
</gene>
<feature type="domain" description="ZAD" evidence="12">
    <location>
        <begin position="1"/>
        <end position="76"/>
    </location>
</feature>
<dbReference type="VEuPathDB" id="VectorBase:CQUJHB003359"/>
<dbReference type="InterPro" id="IPR013087">
    <property type="entry name" value="Znf_C2H2_type"/>
</dbReference>
<feature type="domain" description="C2H2-type" evidence="11">
    <location>
        <begin position="489"/>
        <end position="517"/>
    </location>
</feature>
<keyword evidence="7" id="KW-0539">Nucleus</keyword>
<dbReference type="InterPro" id="IPR036236">
    <property type="entry name" value="Znf_C2H2_sf"/>
</dbReference>
<sequence length="637" mass="72539">MCRICLRPDPVPRQSLSEGTIVGRPAAEVLSLVGGVPILPEDRYSQVCCSDCWQQLEVAYNLRELIQQSYRKLGEMLNGVADKVVVVKQELGEVGEEQASMVGNYEFLNLKSEPCSSIVVKSEPMDSEELPSEEDETPKIKEEVTVEETRVEDPDESSSDGTRGNPRSFFEELPVKPTQCCGCRLSCASMEELHAHFKAVHAPTRTPSADIKKGLQECSQCYKLIRSKNTHRPRSLRCKLCGEMFSKWYGATLHYKNKHRPGKRPEPKICCGCHERFQTTPELKIHANLTHFPNRLPHDEKRPFVCEICYKNYPDHTGLHQHQRRLAKDSKPHQCTQCERSFHFLNALRDHELMHKQEKTLPCPKCPALFITQHSLRKHIARHEMPPTKFQCATCAKCFKSQKSLREHGYVAHTGERPHKCAHCEASFARYDCYRAHVRGMHQEQQQDQQQQQGERDVHECRVCGKTFRLAHYLVRHTREMHERTAKPFPCAHCAEGFVRKQGLMNHMARVHPGVGDQLDGNDCLPEFWARKSVLGISTLHIIRANKFIELPQDKIAALTARIQEVLKAKAGAGSATFTTAYAEARFALAEPWSAQGECLRARAAKEGHSGAETNIRKGKEFVKKNFVNKKSEFRSC</sequence>
<reference evidence="13" key="1">
    <citation type="submission" date="2007-03" db="EMBL/GenBank/DDBJ databases">
        <title>Annotation of Culex pipiens quinquefasciatus.</title>
        <authorList>
            <consortium name="The Broad Institute Genome Sequencing Platform"/>
            <person name="Atkinson P.W."/>
            <person name="Hemingway J."/>
            <person name="Christensen B.M."/>
            <person name="Higgs S."/>
            <person name="Kodira C."/>
            <person name="Hannick L."/>
            <person name="Megy K."/>
            <person name="O'Leary S."/>
            <person name="Pearson M."/>
            <person name="Haas B.J."/>
            <person name="Mauceli E."/>
            <person name="Wortman J.R."/>
            <person name="Lee N.H."/>
            <person name="Guigo R."/>
            <person name="Stanke M."/>
            <person name="Alvarado L."/>
            <person name="Amedeo P."/>
            <person name="Antoine C.H."/>
            <person name="Arensburger P."/>
            <person name="Bidwell S.L."/>
            <person name="Crawford M."/>
            <person name="Camaro F."/>
            <person name="Devon K."/>
            <person name="Engels R."/>
            <person name="Hammond M."/>
            <person name="Howarth C."/>
            <person name="Koehrsen M."/>
            <person name="Lawson D."/>
            <person name="Montgomery P."/>
            <person name="Nene V."/>
            <person name="Nusbaum C."/>
            <person name="Puiu D."/>
            <person name="Romero-Severson J."/>
            <person name="Severson D.W."/>
            <person name="Shumway M."/>
            <person name="Sisk P."/>
            <person name="Stolte C."/>
            <person name="Zeng Q."/>
            <person name="Eisenstadt E."/>
            <person name="Fraser-Liggett C."/>
            <person name="Strausberg R."/>
            <person name="Galagan J."/>
            <person name="Birren B."/>
            <person name="Collins F.H."/>
        </authorList>
    </citation>
    <scope>NUCLEOTIDE SEQUENCE [LARGE SCALE GENOMIC DNA]</scope>
    <source>
        <strain evidence="13">JHB</strain>
    </source>
</reference>
<feature type="region of interest" description="Disordered" evidence="10">
    <location>
        <begin position="121"/>
        <end position="170"/>
    </location>
</feature>
<dbReference type="VEuPathDB" id="VectorBase:CPIJ006674"/>
<feature type="binding site" evidence="9">
    <location>
        <position position="49"/>
    </location>
    <ligand>
        <name>Zn(2+)</name>
        <dbReference type="ChEBI" id="CHEBI:29105"/>
    </ligand>
</feature>
<dbReference type="PROSITE" id="PS50157">
    <property type="entry name" value="ZINC_FINGER_C2H2_2"/>
    <property type="match status" value="7"/>
</dbReference>
<feature type="domain" description="C2H2-type" evidence="11">
    <location>
        <begin position="390"/>
        <end position="418"/>
    </location>
</feature>
<dbReference type="AlphaFoldDB" id="B0WHP8"/>
<feature type="compositionally biased region" description="Basic and acidic residues" evidence="10">
    <location>
        <begin position="137"/>
        <end position="152"/>
    </location>
</feature>
<evidence type="ECO:0000256" key="10">
    <source>
        <dbReference type="SAM" id="MobiDB-lite"/>
    </source>
</evidence>
<keyword evidence="2 9" id="KW-0479">Metal-binding</keyword>
<dbReference type="SMART" id="SM00868">
    <property type="entry name" value="zf-AD"/>
    <property type="match status" value="1"/>
</dbReference>
<dbReference type="eggNOG" id="KOG1721">
    <property type="taxonomic scope" value="Eukaryota"/>
</dbReference>
<dbReference type="Gene3D" id="3.90.110.10">
    <property type="entry name" value="Lactate dehydrogenase/glycoside hydrolase, family 4, C-terminal"/>
    <property type="match status" value="1"/>
</dbReference>
<keyword evidence="4 9" id="KW-0862">Zinc</keyword>
<dbReference type="SMART" id="SM00355">
    <property type="entry name" value="ZnF_C2H2"/>
    <property type="match status" value="10"/>
</dbReference>
<feature type="domain" description="C2H2-type" evidence="11">
    <location>
        <begin position="304"/>
        <end position="332"/>
    </location>
</feature>
<feature type="compositionally biased region" description="Acidic residues" evidence="10">
    <location>
        <begin position="125"/>
        <end position="136"/>
    </location>
</feature>
<keyword evidence="3" id="KW-0677">Repeat</keyword>
<evidence type="ECO:0000313" key="15">
    <source>
        <dbReference type="Proteomes" id="UP000002320"/>
    </source>
</evidence>
<dbReference type="PANTHER" id="PTHR24399">
    <property type="entry name" value="ZINC FINGER AND BTB DOMAIN-CONTAINING"/>
    <property type="match status" value="1"/>
</dbReference>
<dbReference type="InterPro" id="IPR012934">
    <property type="entry name" value="Znf_AD"/>
</dbReference>
<dbReference type="HOGENOM" id="CLU_002678_56_1_1"/>
<dbReference type="SUPFAM" id="SSF57716">
    <property type="entry name" value="Glucocorticoid receptor-like (DNA-binding domain)"/>
    <property type="match status" value="1"/>
</dbReference>
<dbReference type="GO" id="GO:0001227">
    <property type="term" value="F:DNA-binding transcription repressor activity, RNA polymerase II-specific"/>
    <property type="evidence" value="ECO:0007669"/>
    <property type="project" value="TreeGrafter"/>
</dbReference>
<dbReference type="VEuPathDB" id="VectorBase:CQUJHB010928"/>
<organism>
    <name type="scientific">Culex quinquefasciatus</name>
    <name type="common">Southern house mosquito</name>
    <name type="synonym">Culex pungens</name>
    <dbReference type="NCBI Taxonomy" id="7176"/>
    <lineage>
        <taxon>Eukaryota</taxon>
        <taxon>Metazoa</taxon>
        <taxon>Ecdysozoa</taxon>
        <taxon>Arthropoda</taxon>
        <taxon>Hexapoda</taxon>
        <taxon>Insecta</taxon>
        <taxon>Pterygota</taxon>
        <taxon>Neoptera</taxon>
        <taxon>Endopterygota</taxon>
        <taxon>Diptera</taxon>
        <taxon>Nematocera</taxon>
        <taxon>Culicoidea</taxon>
        <taxon>Culicidae</taxon>
        <taxon>Culicinae</taxon>
        <taxon>Culicini</taxon>
        <taxon>Culex</taxon>
        <taxon>Culex</taxon>
    </lineage>
</organism>
<evidence type="ECO:0000256" key="7">
    <source>
        <dbReference type="ARBA" id="ARBA00023242"/>
    </source>
</evidence>
<dbReference type="OMA" id="HTREMHE"/>
<evidence type="ECO:0000256" key="2">
    <source>
        <dbReference type="ARBA" id="ARBA00022723"/>
    </source>
</evidence>
<evidence type="ECO:0000256" key="8">
    <source>
        <dbReference type="PROSITE-ProRule" id="PRU00042"/>
    </source>
</evidence>
<dbReference type="PROSITE" id="PS51915">
    <property type="entry name" value="ZAD"/>
    <property type="match status" value="1"/>
</dbReference>
<feature type="domain" description="C2H2-type" evidence="11">
    <location>
        <begin position="236"/>
        <end position="265"/>
    </location>
</feature>
<dbReference type="Gene3D" id="3.30.160.60">
    <property type="entry name" value="Classic Zinc Finger"/>
    <property type="match status" value="5"/>
</dbReference>
<dbReference type="VEuPathDB" id="VectorBase:CQUJHB017707"/>
<evidence type="ECO:0000256" key="9">
    <source>
        <dbReference type="PROSITE-ProRule" id="PRU01263"/>
    </source>
</evidence>
<dbReference type="Pfam" id="PF00096">
    <property type="entry name" value="zf-C2H2"/>
    <property type="match status" value="2"/>
</dbReference>
<dbReference type="GO" id="GO:0008270">
    <property type="term" value="F:zinc ion binding"/>
    <property type="evidence" value="ECO:0007669"/>
    <property type="project" value="UniProtKB-UniRule"/>
</dbReference>
<evidence type="ECO:0000313" key="14">
    <source>
        <dbReference type="EnsemblMetazoa" id="CPIJ006674-PA"/>
    </source>
</evidence>
<dbReference type="PROSITE" id="PS00028">
    <property type="entry name" value="ZINC_FINGER_C2H2_1"/>
    <property type="match status" value="7"/>
</dbReference>
<proteinExistence type="predicted"/>
<dbReference type="OrthoDB" id="7764447at2759"/>
<evidence type="ECO:0000256" key="5">
    <source>
        <dbReference type="ARBA" id="ARBA00023015"/>
    </source>
</evidence>
<dbReference type="EMBL" id="DS231939">
    <property type="protein sequence ID" value="EDS27915.1"/>
    <property type="molecule type" value="Genomic_DNA"/>
</dbReference>
<comment type="subcellular location">
    <subcellularLocation>
        <location evidence="1">Nucleus</location>
    </subcellularLocation>
</comment>
<name>B0WHP8_CULQU</name>